<dbReference type="PaxDb" id="3880-AES82623"/>
<dbReference type="Pfam" id="PF00612">
    <property type="entry name" value="IQ"/>
    <property type="match status" value="1"/>
</dbReference>
<evidence type="ECO:0000313" key="6">
    <source>
        <dbReference type="EnsemblPlants" id="AES82623"/>
    </source>
</evidence>
<evidence type="ECO:0000313" key="7">
    <source>
        <dbReference type="Proteomes" id="UP000002051"/>
    </source>
</evidence>
<dbReference type="SMART" id="SM00015">
    <property type="entry name" value="IQ"/>
    <property type="match status" value="1"/>
</dbReference>
<proteinExistence type="inferred from homology"/>
<dbReference type="EnsemblPlants" id="AES82623">
    <property type="protein sequence ID" value="AES82623"/>
    <property type="gene ID" value="MTR_7g114700"/>
</dbReference>
<sequence>MAKMGWFSMVKKLFTRDIHSTQEKLQYQASTKSQCHRGRRKEKKCVFGRLKNKRFPSIEAPPPLKETRLCEPEALTVAIASAAAAEAAFTAAQVAVEVVRFQSAYQCKGKPEVKLVKTKHNASQSTHSCKLKIEESSAIKIQTTFRGYIARKALKALKGIVKLQAIIRGRAVRRQAMSTLKCLQSIVSIQSQVISRKLQIVERKLNCGEHEKMQGSRDKIIRMDENSERKWDDSILMKTEVDSSSISKKEAIIRKERVKEYSYNHRKSAESERKIGRWKYWMEQWVDTQHSKSKELEDLDSVFGSRCREVEDCGRRQLKFRQIQRQNEVERFDSPLLSSRKYLHHRSKNLEGEDHSFQRSHTIPTYMVATKSTQAKVRSTSTPKTRIGRNWDMSSDCYSPSKRMINNNQQQGSPSHICTRSCIQYYKKEVHPIVVRK</sequence>
<accession>G7L0V2</accession>
<dbReference type="Proteomes" id="UP000002051">
    <property type="component" value="Unassembled WGS sequence"/>
</dbReference>
<protein>
    <submittedName>
        <fullName evidence="5">IQ calmodulin-binding motif protein</fullName>
    </submittedName>
</protein>
<dbReference type="AlphaFoldDB" id="G7L0V2"/>
<dbReference type="GO" id="GO:0005516">
    <property type="term" value="F:calmodulin binding"/>
    <property type="evidence" value="ECO:0007669"/>
    <property type="project" value="UniProtKB-KW"/>
</dbReference>
<dbReference type="PANTHER" id="PTHR32295:SF245">
    <property type="entry name" value="IQ CALMODULIN-BINDING MOTIF PROTEIN"/>
    <property type="match status" value="1"/>
</dbReference>
<reference evidence="6" key="3">
    <citation type="submission" date="2015-04" db="UniProtKB">
        <authorList>
            <consortium name="EnsemblPlants"/>
        </authorList>
    </citation>
    <scope>IDENTIFICATION</scope>
    <source>
        <strain evidence="6">cv. Jemalong A17</strain>
    </source>
</reference>
<gene>
    <name evidence="5" type="ordered locus">MTR_7g114700</name>
</gene>
<dbReference type="Gene3D" id="1.20.5.190">
    <property type="match status" value="1"/>
</dbReference>
<evidence type="ECO:0000256" key="1">
    <source>
        <dbReference type="ARBA" id="ARBA00022860"/>
    </source>
</evidence>
<comment type="subunit">
    <text evidence="3">Binds to multiple calmodulin (CaM) in the presence of Ca(2+) and CaM-like proteins.</text>
</comment>
<keyword evidence="7" id="KW-1185">Reference proteome</keyword>
<dbReference type="InterPro" id="IPR025064">
    <property type="entry name" value="DUF4005"/>
</dbReference>
<evidence type="ECO:0000313" key="5">
    <source>
        <dbReference type="EMBL" id="AES82623.2"/>
    </source>
</evidence>
<reference evidence="5 7" key="2">
    <citation type="journal article" date="2014" name="BMC Genomics">
        <title>An improved genome release (version Mt4.0) for the model legume Medicago truncatula.</title>
        <authorList>
            <person name="Tang H."/>
            <person name="Krishnakumar V."/>
            <person name="Bidwell S."/>
            <person name="Rosen B."/>
            <person name="Chan A."/>
            <person name="Zhou S."/>
            <person name="Gentzbittel L."/>
            <person name="Childs K.L."/>
            <person name="Yandell M."/>
            <person name="Gundlach H."/>
            <person name="Mayer K.F."/>
            <person name="Schwartz D.C."/>
            <person name="Town C.D."/>
        </authorList>
    </citation>
    <scope>GENOME REANNOTATION</scope>
    <source>
        <strain evidence="6 7">cv. Jemalong A17</strain>
    </source>
</reference>
<dbReference type="EMBL" id="CM001223">
    <property type="protein sequence ID" value="AES82623.2"/>
    <property type="molecule type" value="Genomic_DNA"/>
</dbReference>
<dbReference type="InterPro" id="IPR000048">
    <property type="entry name" value="IQ_motif_EF-hand-BS"/>
</dbReference>
<evidence type="ECO:0000256" key="2">
    <source>
        <dbReference type="ARBA" id="ARBA00024341"/>
    </source>
</evidence>
<reference evidence="5 7" key="1">
    <citation type="journal article" date="2011" name="Nature">
        <title>The Medicago genome provides insight into the evolution of rhizobial symbioses.</title>
        <authorList>
            <person name="Young N.D."/>
            <person name="Debelle F."/>
            <person name="Oldroyd G.E."/>
            <person name="Geurts R."/>
            <person name="Cannon S.B."/>
            <person name="Udvardi M.K."/>
            <person name="Benedito V.A."/>
            <person name="Mayer K.F."/>
            <person name="Gouzy J."/>
            <person name="Schoof H."/>
            <person name="Van de Peer Y."/>
            <person name="Proost S."/>
            <person name="Cook D.R."/>
            <person name="Meyers B.C."/>
            <person name="Spannagl M."/>
            <person name="Cheung F."/>
            <person name="De Mita S."/>
            <person name="Krishnakumar V."/>
            <person name="Gundlach H."/>
            <person name="Zhou S."/>
            <person name="Mudge J."/>
            <person name="Bharti A.K."/>
            <person name="Murray J.D."/>
            <person name="Naoumkina M.A."/>
            <person name="Rosen B."/>
            <person name="Silverstein K.A."/>
            <person name="Tang H."/>
            <person name="Rombauts S."/>
            <person name="Zhao P.X."/>
            <person name="Zhou P."/>
            <person name="Barbe V."/>
            <person name="Bardou P."/>
            <person name="Bechner M."/>
            <person name="Bellec A."/>
            <person name="Berger A."/>
            <person name="Berges H."/>
            <person name="Bidwell S."/>
            <person name="Bisseling T."/>
            <person name="Choisne N."/>
            <person name="Couloux A."/>
            <person name="Denny R."/>
            <person name="Deshpande S."/>
            <person name="Dai X."/>
            <person name="Doyle J.J."/>
            <person name="Dudez A.M."/>
            <person name="Farmer A.D."/>
            <person name="Fouteau S."/>
            <person name="Franken C."/>
            <person name="Gibelin C."/>
            <person name="Gish J."/>
            <person name="Goldstein S."/>
            <person name="Gonzalez A.J."/>
            <person name="Green P.J."/>
            <person name="Hallab A."/>
            <person name="Hartog M."/>
            <person name="Hua A."/>
            <person name="Humphray S.J."/>
            <person name="Jeong D.H."/>
            <person name="Jing Y."/>
            <person name="Jocker A."/>
            <person name="Kenton S.M."/>
            <person name="Kim D.J."/>
            <person name="Klee K."/>
            <person name="Lai H."/>
            <person name="Lang C."/>
            <person name="Lin S."/>
            <person name="Macmil S.L."/>
            <person name="Magdelenat G."/>
            <person name="Matthews L."/>
            <person name="McCorrison J."/>
            <person name="Monaghan E.L."/>
            <person name="Mun J.H."/>
            <person name="Najar F.Z."/>
            <person name="Nicholson C."/>
            <person name="Noirot C."/>
            <person name="O'Bleness M."/>
            <person name="Paule C.R."/>
            <person name="Poulain J."/>
            <person name="Prion F."/>
            <person name="Qin B."/>
            <person name="Qu C."/>
            <person name="Retzel E.F."/>
            <person name="Riddle C."/>
            <person name="Sallet E."/>
            <person name="Samain S."/>
            <person name="Samson N."/>
            <person name="Sanders I."/>
            <person name="Saurat O."/>
            <person name="Scarpelli C."/>
            <person name="Schiex T."/>
            <person name="Segurens B."/>
            <person name="Severin A.J."/>
            <person name="Sherrier D.J."/>
            <person name="Shi R."/>
            <person name="Sims S."/>
            <person name="Singer S.R."/>
            <person name="Sinharoy S."/>
            <person name="Sterck L."/>
            <person name="Viollet A."/>
            <person name="Wang B.B."/>
            <person name="Wang K."/>
            <person name="Wang M."/>
            <person name="Wang X."/>
            <person name="Warfsmann J."/>
            <person name="Weissenbach J."/>
            <person name="White D.D."/>
            <person name="White J.D."/>
            <person name="Wiley G.B."/>
            <person name="Wincker P."/>
            <person name="Xing Y."/>
            <person name="Yang L."/>
            <person name="Yao Z."/>
            <person name="Ying F."/>
            <person name="Zhai J."/>
            <person name="Zhou L."/>
            <person name="Zuber A."/>
            <person name="Denarie J."/>
            <person name="Dixon R.A."/>
            <person name="May G.D."/>
            <person name="Schwartz D.C."/>
            <person name="Rogers J."/>
            <person name="Quetier F."/>
            <person name="Town C.D."/>
            <person name="Roe B.A."/>
        </authorList>
    </citation>
    <scope>NUCLEOTIDE SEQUENCE [LARGE SCALE GENOMIC DNA]</scope>
    <source>
        <strain evidence="5">A17</strain>
        <strain evidence="6 7">cv. Jemalong A17</strain>
    </source>
</reference>
<dbReference type="Pfam" id="PF13178">
    <property type="entry name" value="DUF4005"/>
    <property type="match status" value="1"/>
</dbReference>
<dbReference type="CDD" id="cd23767">
    <property type="entry name" value="IQCD"/>
    <property type="match status" value="1"/>
</dbReference>
<dbReference type="PANTHER" id="PTHR32295">
    <property type="entry name" value="IQ-DOMAIN 5-RELATED"/>
    <property type="match status" value="1"/>
</dbReference>
<organism evidence="5 7">
    <name type="scientific">Medicago truncatula</name>
    <name type="common">Barrel medic</name>
    <name type="synonym">Medicago tribuloides</name>
    <dbReference type="NCBI Taxonomy" id="3880"/>
    <lineage>
        <taxon>Eukaryota</taxon>
        <taxon>Viridiplantae</taxon>
        <taxon>Streptophyta</taxon>
        <taxon>Embryophyta</taxon>
        <taxon>Tracheophyta</taxon>
        <taxon>Spermatophyta</taxon>
        <taxon>Magnoliopsida</taxon>
        <taxon>eudicotyledons</taxon>
        <taxon>Gunneridae</taxon>
        <taxon>Pentapetalae</taxon>
        <taxon>rosids</taxon>
        <taxon>fabids</taxon>
        <taxon>Fabales</taxon>
        <taxon>Fabaceae</taxon>
        <taxon>Papilionoideae</taxon>
        <taxon>50 kb inversion clade</taxon>
        <taxon>NPAAA clade</taxon>
        <taxon>Hologalegina</taxon>
        <taxon>IRL clade</taxon>
        <taxon>Trifolieae</taxon>
        <taxon>Medicago</taxon>
    </lineage>
</organism>
<dbReference type="PROSITE" id="PS50096">
    <property type="entry name" value="IQ"/>
    <property type="match status" value="2"/>
</dbReference>
<comment type="similarity">
    <text evidence="2">Belongs to the IQD family.</text>
</comment>
<dbReference type="HOGENOM" id="CLU_024547_0_0_1"/>
<dbReference type="STRING" id="3880.G7L0V2"/>
<feature type="domain" description="DUF4005" evidence="4">
    <location>
        <begin position="325"/>
        <end position="404"/>
    </location>
</feature>
<evidence type="ECO:0000259" key="4">
    <source>
        <dbReference type="Pfam" id="PF13178"/>
    </source>
</evidence>
<dbReference type="eggNOG" id="ENOG502QVDD">
    <property type="taxonomic scope" value="Eukaryota"/>
</dbReference>
<evidence type="ECO:0000256" key="3">
    <source>
        <dbReference type="ARBA" id="ARBA00024378"/>
    </source>
</evidence>
<keyword evidence="1" id="KW-0112">Calmodulin-binding</keyword>
<accession>A0A0C3WG70</accession>
<name>G7L0V2_MEDTR</name>